<dbReference type="GO" id="GO:0016020">
    <property type="term" value="C:membrane"/>
    <property type="evidence" value="ECO:0007669"/>
    <property type="project" value="UniProtKB-SubCell"/>
</dbReference>
<organism evidence="7 8">
    <name type="scientific">Pelobates cultripes</name>
    <name type="common">Western spadefoot toad</name>
    <dbReference type="NCBI Taxonomy" id="61616"/>
    <lineage>
        <taxon>Eukaryota</taxon>
        <taxon>Metazoa</taxon>
        <taxon>Chordata</taxon>
        <taxon>Craniata</taxon>
        <taxon>Vertebrata</taxon>
        <taxon>Euteleostomi</taxon>
        <taxon>Amphibia</taxon>
        <taxon>Batrachia</taxon>
        <taxon>Anura</taxon>
        <taxon>Pelobatoidea</taxon>
        <taxon>Pelobatidae</taxon>
        <taxon>Pelobates</taxon>
    </lineage>
</organism>
<evidence type="ECO:0000259" key="6">
    <source>
        <dbReference type="Pfam" id="PF04884"/>
    </source>
</evidence>
<gene>
    <name evidence="7" type="ORF">PECUL_23A045975</name>
</gene>
<evidence type="ECO:0000313" key="7">
    <source>
        <dbReference type="EMBL" id="CAH2308312.1"/>
    </source>
</evidence>
<evidence type="ECO:0000313" key="8">
    <source>
        <dbReference type="Proteomes" id="UP001295444"/>
    </source>
</evidence>
<dbReference type="Proteomes" id="UP001295444">
    <property type="component" value="Chromosome 07"/>
</dbReference>
<dbReference type="InterPro" id="IPR006968">
    <property type="entry name" value="RUS_fam"/>
</dbReference>
<keyword evidence="8" id="KW-1185">Reference proteome</keyword>
<dbReference type="InterPro" id="IPR054549">
    <property type="entry name" value="UVB_sens_RUS_dom"/>
</dbReference>
<proteinExistence type="inferred from homology"/>
<keyword evidence="3" id="KW-0812">Transmembrane</keyword>
<keyword evidence="5" id="KW-0472">Membrane</keyword>
<dbReference type="Pfam" id="PF04884">
    <property type="entry name" value="UVB_sens_prot"/>
    <property type="match status" value="1"/>
</dbReference>
<accession>A0AAD1SRG8</accession>
<dbReference type="PANTHER" id="PTHR12770">
    <property type="entry name" value="RUS1 FAMILY PROTEIN C16ORF58"/>
    <property type="match status" value="1"/>
</dbReference>
<evidence type="ECO:0000256" key="5">
    <source>
        <dbReference type="ARBA" id="ARBA00023136"/>
    </source>
</evidence>
<comment type="similarity">
    <text evidence="2">Belongs to the RUS1 family.</text>
</comment>
<feature type="domain" description="Protein root UVB sensitive/RUS" evidence="6">
    <location>
        <begin position="63"/>
        <end position="142"/>
    </location>
</feature>
<evidence type="ECO:0000256" key="4">
    <source>
        <dbReference type="ARBA" id="ARBA00022989"/>
    </source>
</evidence>
<name>A0AAD1SRG8_PELCU</name>
<reference evidence="7" key="1">
    <citation type="submission" date="2022-03" db="EMBL/GenBank/DDBJ databases">
        <authorList>
            <person name="Alioto T."/>
            <person name="Alioto T."/>
            <person name="Gomez Garrido J."/>
        </authorList>
    </citation>
    <scope>NUCLEOTIDE SEQUENCE</scope>
</reference>
<dbReference type="EMBL" id="OW240918">
    <property type="protein sequence ID" value="CAH2308312.1"/>
    <property type="molecule type" value="Genomic_DNA"/>
</dbReference>
<keyword evidence="4" id="KW-1133">Transmembrane helix</keyword>
<comment type="subcellular location">
    <subcellularLocation>
        <location evidence="1">Membrane</location>
    </subcellularLocation>
</comment>
<evidence type="ECO:0000256" key="1">
    <source>
        <dbReference type="ARBA" id="ARBA00004370"/>
    </source>
</evidence>
<dbReference type="AlphaFoldDB" id="A0AAD1SRG8"/>
<sequence>MQSLMKMSHQESSTKAICDFDVSGGSRMICTERYGSGFSQRYFHGKNGALVCEREGGQKTYGSLKDIFVSLFLPHGFPYSVSEDYLEYQLWDTLQAFASSVTGSLATHSLLRGSGVGDSTASVTAATITWILRGTPVHTGRFANTYFIYCSCERSYRVLFILQLSNSLSLTVSPALSHLLYLFSISCNFFLL</sequence>
<evidence type="ECO:0000256" key="3">
    <source>
        <dbReference type="ARBA" id="ARBA00022692"/>
    </source>
</evidence>
<evidence type="ECO:0000256" key="2">
    <source>
        <dbReference type="ARBA" id="ARBA00007558"/>
    </source>
</evidence>
<dbReference type="PANTHER" id="PTHR12770:SF31">
    <property type="entry name" value="RUS FAMILY MEMBER 1"/>
    <property type="match status" value="1"/>
</dbReference>
<protein>
    <recommendedName>
        <fullName evidence="6">Protein root UVB sensitive/RUS domain-containing protein</fullName>
    </recommendedName>
</protein>